<reference evidence="2 3" key="1">
    <citation type="submission" date="2019-02" db="EMBL/GenBank/DDBJ databases">
        <title>Deep-cultivation of Planctomycetes and their phenomic and genomic characterization uncovers novel biology.</title>
        <authorList>
            <person name="Wiegand S."/>
            <person name="Jogler M."/>
            <person name="Boedeker C."/>
            <person name="Pinto D."/>
            <person name="Vollmers J."/>
            <person name="Rivas-Marin E."/>
            <person name="Kohn T."/>
            <person name="Peeters S.H."/>
            <person name="Heuer A."/>
            <person name="Rast P."/>
            <person name="Oberbeckmann S."/>
            <person name="Bunk B."/>
            <person name="Jeske O."/>
            <person name="Meyerdierks A."/>
            <person name="Storesund J.E."/>
            <person name="Kallscheuer N."/>
            <person name="Luecker S."/>
            <person name="Lage O.M."/>
            <person name="Pohl T."/>
            <person name="Merkel B.J."/>
            <person name="Hornburger P."/>
            <person name="Mueller R.-W."/>
            <person name="Bruemmer F."/>
            <person name="Labrenz M."/>
            <person name="Spormann A.M."/>
            <person name="Op den Camp H."/>
            <person name="Overmann J."/>
            <person name="Amann R."/>
            <person name="Jetten M.S.M."/>
            <person name="Mascher T."/>
            <person name="Medema M.H."/>
            <person name="Devos D.P."/>
            <person name="Kaster A.-K."/>
            <person name="Ovreas L."/>
            <person name="Rohde M."/>
            <person name="Galperin M.Y."/>
            <person name="Jogler C."/>
        </authorList>
    </citation>
    <scope>NUCLEOTIDE SEQUENCE [LARGE SCALE GENOMIC DNA]</scope>
    <source>
        <strain evidence="2 3">K23_9</strain>
    </source>
</reference>
<keyword evidence="3" id="KW-1185">Reference proteome</keyword>
<gene>
    <name evidence="2" type="ORF">K239x_18220</name>
</gene>
<dbReference type="Proteomes" id="UP000319817">
    <property type="component" value="Chromosome"/>
</dbReference>
<dbReference type="RefSeq" id="WP_419189842.1">
    <property type="nucleotide sequence ID" value="NZ_CP036526.1"/>
</dbReference>
<accession>A0A517NRW6</accession>
<organism evidence="2 3">
    <name type="scientific">Stieleria marina</name>
    <dbReference type="NCBI Taxonomy" id="1930275"/>
    <lineage>
        <taxon>Bacteria</taxon>
        <taxon>Pseudomonadati</taxon>
        <taxon>Planctomycetota</taxon>
        <taxon>Planctomycetia</taxon>
        <taxon>Pirellulales</taxon>
        <taxon>Pirellulaceae</taxon>
        <taxon>Stieleria</taxon>
    </lineage>
</organism>
<dbReference type="Gene3D" id="2.120.10.10">
    <property type="match status" value="1"/>
</dbReference>
<dbReference type="SUPFAM" id="SSF50939">
    <property type="entry name" value="Sialidases"/>
    <property type="match status" value="1"/>
</dbReference>
<feature type="signal peptide" evidence="1">
    <location>
        <begin position="1"/>
        <end position="23"/>
    </location>
</feature>
<evidence type="ECO:0000256" key="1">
    <source>
        <dbReference type="SAM" id="SignalP"/>
    </source>
</evidence>
<dbReference type="CDD" id="cd15482">
    <property type="entry name" value="Sialidase_non-viral"/>
    <property type="match status" value="1"/>
</dbReference>
<dbReference type="InterPro" id="IPR036278">
    <property type="entry name" value="Sialidase_sf"/>
</dbReference>
<sequence precursor="true">MKTTLSVSLIVMLSIQFCLVNHAEAEKAKTAEAVSPVESRQTLFESGEGGYKTYRIPAIVKSTRDTLLAFAEGRVTGQYWITAMSILS</sequence>
<protein>
    <submittedName>
        <fullName evidence="2">Uncharacterized protein</fullName>
    </submittedName>
</protein>
<dbReference type="EMBL" id="CP036526">
    <property type="protein sequence ID" value="QDT09870.1"/>
    <property type="molecule type" value="Genomic_DNA"/>
</dbReference>
<proteinExistence type="predicted"/>
<name>A0A517NRW6_9BACT</name>
<dbReference type="AlphaFoldDB" id="A0A517NRW6"/>
<feature type="chain" id="PRO_5022239146" evidence="1">
    <location>
        <begin position="24"/>
        <end position="88"/>
    </location>
</feature>
<evidence type="ECO:0000313" key="2">
    <source>
        <dbReference type="EMBL" id="QDT09870.1"/>
    </source>
</evidence>
<keyword evidence="1" id="KW-0732">Signal</keyword>
<evidence type="ECO:0000313" key="3">
    <source>
        <dbReference type="Proteomes" id="UP000319817"/>
    </source>
</evidence>